<reference evidence="1" key="2">
    <citation type="journal article" date="2015" name="Data Brief">
        <title>Shoot transcriptome of the giant reed, Arundo donax.</title>
        <authorList>
            <person name="Barrero R.A."/>
            <person name="Guerrero F.D."/>
            <person name="Moolhuijzen P."/>
            <person name="Goolsby J.A."/>
            <person name="Tidwell J."/>
            <person name="Bellgard S.E."/>
            <person name="Bellgard M.I."/>
        </authorList>
    </citation>
    <scope>NUCLEOTIDE SEQUENCE</scope>
    <source>
        <tissue evidence="1">Shoot tissue taken approximately 20 cm above the soil surface</tissue>
    </source>
</reference>
<protein>
    <submittedName>
        <fullName evidence="1">Uncharacterized protein</fullName>
    </submittedName>
</protein>
<evidence type="ECO:0000313" key="1">
    <source>
        <dbReference type="EMBL" id="JAD59817.1"/>
    </source>
</evidence>
<dbReference type="EMBL" id="GBRH01238078">
    <property type="protein sequence ID" value="JAD59817.1"/>
    <property type="molecule type" value="Transcribed_RNA"/>
</dbReference>
<sequence>MAIWSFPELRNFLNDTTYNPNRCPRMDAVKLLKHLSG</sequence>
<accession>A0A0A9BKK9</accession>
<name>A0A0A9BKK9_ARUDO</name>
<dbReference type="AlphaFoldDB" id="A0A0A9BKK9"/>
<reference evidence="1" key="1">
    <citation type="submission" date="2014-09" db="EMBL/GenBank/DDBJ databases">
        <authorList>
            <person name="Magalhaes I.L.F."/>
            <person name="Oliveira U."/>
            <person name="Santos F.R."/>
            <person name="Vidigal T.H.D.A."/>
            <person name="Brescovit A.D."/>
            <person name="Santos A.J."/>
        </authorList>
    </citation>
    <scope>NUCLEOTIDE SEQUENCE</scope>
    <source>
        <tissue evidence="1">Shoot tissue taken approximately 20 cm above the soil surface</tissue>
    </source>
</reference>
<organism evidence="1">
    <name type="scientific">Arundo donax</name>
    <name type="common">Giant reed</name>
    <name type="synonym">Donax arundinaceus</name>
    <dbReference type="NCBI Taxonomy" id="35708"/>
    <lineage>
        <taxon>Eukaryota</taxon>
        <taxon>Viridiplantae</taxon>
        <taxon>Streptophyta</taxon>
        <taxon>Embryophyta</taxon>
        <taxon>Tracheophyta</taxon>
        <taxon>Spermatophyta</taxon>
        <taxon>Magnoliopsida</taxon>
        <taxon>Liliopsida</taxon>
        <taxon>Poales</taxon>
        <taxon>Poaceae</taxon>
        <taxon>PACMAD clade</taxon>
        <taxon>Arundinoideae</taxon>
        <taxon>Arundineae</taxon>
        <taxon>Arundo</taxon>
    </lineage>
</organism>
<proteinExistence type="predicted"/>